<comment type="caution">
    <text evidence="1">The sequence shown here is derived from an EMBL/GenBank/DDBJ whole genome shotgun (WGS) entry which is preliminary data.</text>
</comment>
<protein>
    <submittedName>
        <fullName evidence="1">Uncharacterized protein</fullName>
    </submittedName>
</protein>
<name>A0ABT6ZKL5_9ACTN</name>
<reference evidence="1" key="1">
    <citation type="submission" date="2023-05" db="EMBL/GenBank/DDBJ databases">
        <title>[olsenella] sp. nov., isolated from a pig farm feces dump.</title>
        <authorList>
            <person name="Chang Y.-H."/>
        </authorList>
    </citation>
    <scope>NUCLEOTIDE SEQUENCE</scope>
    <source>
        <strain evidence="1">YH-ols2217</strain>
    </source>
</reference>
<evidence type="ECO:0000313" key="1">
    <source>
        <dbReference type="EMBL" id="MDJ1129593.1"/>
    </source>
</evidence>
<dbReference type="EMBL" id="JASJEX010000003">
    <property type="protein sequence ID" value="MDJ1129593.1"/>
    <property type="molecule type" value="Genomic_DNA"/>
</dbReference>
<sequence length="173" mass="17897">MSELICEVRPNVAMGFLDAIGPCAALALASMQDGAQVRWPSDVVWSGEAFAVRAGARYDEGVVVDVRAELPEGWPVDAARDAVAAAIERWAQAMPDGAAAGPWGPFLSDYFDAMELMGQGVDAIAPSGDTIVSGRLAGIDGWGRVTIQSQPSGDVPVAETELAPGSATLVPAE</sequence>
<organism evidence="1 2">
    <name type="scientific">Kribbibacterium absianum</name>
    <dbReference type="NCBI Taxonomy" id="3044210"/>
    <lineage>
        <taxon>Bacteria</taxon>
        <taxon>Bacillati</taxon>
        <taxon>Actinomycetota</taxon>
        <taxon>Coriobacteriia</taxon>
        <taxon>Coriobacteriales</taxon>
        <taxon>Kribbibacteriaceae</taxon>
        <taxon>Kribbibacterium</taxon>
    </lineage>
</organism>
<dbReference type="Proteomes" id="UP001431693">
    <property type="component" value="Unassembled WGS sequence"/>
</dbReference>
<gene>
    <name evidence="1" type="ORF">QJ043_05795</name>
</gene>
<evidence type="ECO:0000313" key="2">
    <source>
        <dbReference type="Proteomes" id="UP001431693"/>
    </source>
</evidence>
<proteinExistence type="predicted"/>
<keyword evidence="2" id="KW-1185">Reference proteome</keyword>
<dbReference type="RefSeq" id="WP_283712720.1">
    <property type="nucleotide sequence ID" value="NZ_JASJEW010000002.1"/>
</dbReference>
<accession>A0ABT6ZKL5</accession>